<dbReference type="RefSeq" id="WP_198747798.1">
    <property type="nucleotide sequence ID" value="NZ_JAEHTE010000023.1"/>
</dbReference>
<accession>A0A8I1EHT1</accession>
<name>A0A8I1EHT1_PSEPU</name>
<sequence length="167" mass="18904">MLLTFDTDSGAFLSTVPNYVEGGDHEITLVLPSDPEQCPHCIGEHFEQIENYLNANMHEIYEALDHIKRKHLKKSIKHAIDLLLERQIELSASLIFEPDCFECNSELGSLSEQIRILEELYSFKKHEIKAHLKLIGVMMDPGSDDLIIHFGVDEVDIPVVYIGASSL</sequence>
<comment type="caution">
    <text evidence="1">The sequence shown here is derived from an EMBL/GenBank/DDBJ whole genome shotgun (WGS) entry which is preliminary data.</text>
</comment>
<evidence type="ECO:0000313" key="2">
    <source>
        <dbReference type="Proteomes" id="UP000637061"/>
    </source>
</evidence>
<evidence type="ECO:0000313" key="1">
    <source>
        <dbReference type="EMBL" id="MBI6885871.1"/>
    </source>
</evidence>
<gene>
    <name evidence="1" type="ORF">JEU22_18345</name>
</gene>
<dbReference type="Proteomes" id="UP000637061">
    <property type="component" value="Unassembled WGS sequence"/>
</dbReference>
<dbReference type="AlphaFoldDB" id="A0A8I1EHT1"/>
<protein>
    <submittedName>
        <fullName evidence="1">Uncharacterized protein</fullName>
    </submittedName>
</protein>
<proteinExistence type="predicted"/>
<dbReference type="EMBL" id="JAEHTE010000023">
    <property type="protein sequence ID" value="MBI6885871.1"/>
    <property type="molecule type" value="Genomic_DNA"/>
</dbReference>
<organism evidence="1 2">
    <name type="scientific">Pseudomonas putida</name>
    <name type="common">Arthrobacter siderocapsulatus</name>
    <dbReference type="NCBI Taxonomy" id="303"/>
    <lineage>
        <taxon>Bacteria</taxon>
        <taxon>Pseudomonadati</taxon>
        <taxon>Pseudomonadota</taxon>
        <taxon>Gammaproteobacteria</taxon>
        <taxon>Pseudomonadales</taxon>
        <taxon>Pseudomonadaceae</taxon>
        <taxon>Pseudomonas</taxon>
    </lineage>
</organism>
<reference evidence="1" key="1">
    <citation type="submission" date="2020-12" db="EMBL/GenBank/DDBJ databases">
        <title>Enhanced detection system for hospital associated transmission using whole genome sequencing surveillance.</title>
        <authorList>
            <person name="Harrison L.H."/>
            <person name="Van Tyne D."/>
            <person name="Marsh J.W."/>
            <person name="Griffith M.P."/>
            <person name="Snyder D.J."/>
            <person name="Cooper V.S."/>
            <person name="Mustapha M."/>
        </authorList>
    </citation>
    <scope>NUCLEOTIDE SEQUENCE</scope>
    <source>
        <strain evidence="1">PSB00042</strain>
    </source>
</reference>